<evidence type="ECO:0000313" key="4">
    <source>
        <dbReference type="Proteomes" id="UP000317043"/>
    </source>
</evidence>
<dbReference type="GO" id="GO:0008081">
    <property type="term" value="F:phosphoric diester hydrolase activity"/>
    <property type="evidence" value="ECO:0007669"/>
    <property type="project" value="InterPro"/>
</dbReference>
<dbReference type="InterPro" id="IPR006311">
    <property type="entry name" value="TAT_signal"/>
</dbReference>
<dbReference type="Gene3D" id="3.20.20.190">
    <property type="entry name" value="Phosphatidylinositol (PI) phosphodiesterase"/>
    <property type="match status" value="1"/>
</dbReference>
<reference evidence="3 4" key="1">
    <citation type="submission" date="2019-06" db="EMBL/GenBank/DDBJ databases">
        <title>Sequencing the genomes of 1000 actinobacteria strains.</title>
        <authorList>
            <person name="Klenk H.-P."/>
        </authorList>
    </citation>
    <scope>NUCLEOTIDE SEQUENCE [LARGE SCALE GENOMIC DNA]</scope>
    <source>
        <strain evidence="3 4">DSM 45928</strain>
    </source>
</reference>
<feature type="signal peptide" evidence="1">
    <location>
        <begin position="1"/>
        <end position="28"/>
    </location>
</feature>
<dbReference type="InterPro" id="IPR017946">
    <property type="entry name" value="PLC-like_Pdiesterase_TIM-brl"/>
</dbReference>
<evidence type="ECO:0000313" key="3">
    <source>
        <dbReference type="EMBL" id="TQL78844.1"/>
    </source>
</evidence>
<name>A0A543B1Z3_9ACTN</name>
<protein>
    <submittedName>
        <fullName evidence="3">Glycerophosphoryl diester phosphodiesterase</fullName>
    </submittedName>
</protein>
<dbReference type="Proteomes" id="UP000317043">
    <property type="component" value="Unassembled WGS sequence"/>
</dbReference>
<dbReference type="Pfam" id="PF03009">
    <property type="entry name" value="GDPD"/>
    <property type="match status" value="1"/>
</dbReference>
<dbReference type="InterPro" id="IPR030395">
    <property type="entry name" value="GP_PDE_dom"/>
</dbReference>
<feature type="domain" description="GP-PDE" evidence="2">
    <location>
        <begin position="35"/>
        <end position="285"/>
    </location>
</feature>
<sequence>MKRRRVLLATTVALAIAGSTGVATTAFAEESARGFVNVAHRGGGGYAPEMTDAAFSLLPSQHPDVTEVDVQLSADGVPVLMHDATLQRTTDVADVFPGRAADLVNTFTLAELKQLDAGSWYHDRFAGEEVLTLDDVLDYVQPHGIGVFIELKDPAANPGVEQAIADVMNADPRWADMIADDLVTFTSFDQASLKRMTALQPEPPLVWVNSTVPSDTVLAEAATWADEFGTHYRTLNGATDIARIKATGMRAMLYTLNSPDVMQEGLDLGADTLITDFSGALSAVESGGNPVPQANGIVVKDVVADPPGSDLQPETGEHVVLTNVTSERIWVSGYYLNDAVINTLVVGSPYYIDPGAELRVYTGPGTNSPTKYYNDLGRNVLNNNGDSIAVFTSWHALVDLYAYT</sequence>
<comment type="caution">
    <text evidence="3">The sequence shown here is derived from an EMBL/GenBank/DDBJ whole genome shotgun (WGS) entry which is preliminary data.</text>
</comment>
<feature type="chain" id="PRO_5021844410" evidence="1">
    <location>
        <begin position="29"/>
        <end position="404"/>
    </location>
</feature>
<dbReference type="InterPro" id="IPR001322">
    <property type="entry name" value="Lamin_tail_dom"/>
</dbReference>
<proteinExistence type="predicted"/>
<evidence type="ECO:0000256" key="1">
    <source>
        <dbReference type="SAM" id="SignalP"/>
    </source>
</evidence>
<dbReference type="AlphaFoldDB" id="A0A543B1Z3"/>
<dbReference type="EMBL" id="VFOW01000001">
    <property type="protein sequence ID" value="TQL78844.1"/>
    <property type="molecule type" value="Genomic_DNA"/>
</dbReference>
<dbReference type="PROSITE" id="PS51704">
    <property type="entry name" value="GP_PDE"/>
    <property type="match status" value="1"/>
</dbReference>
<keyword evidence="4" id="KW-1185">Reference proteome</keyword>
<dbReference type="PANTHER" id="PTHR46211">
    <property type="entry name" value="GLYCEROPHOSPHORYL DIESTER PHOSPHODIESTERASE"/>
    <property type="match status" value="1"/>
</dbReference>
<gene>
    <name evidence="3" type="ORF">FB566_4439</name>
</gene>
<dbReference type="SUPFAM" id="SSF51695">
    <property type="entry name" value="PLC-like phosphodiesterases"/>
    <property type="match status" value="1"/>
</dbReference>
<dbReference type="Pfam" id="PF00932">
    <property type="entry name" value="LTD"/>
    <property type="match status" value="1"/>
</dbReference>
<accession>A0A543B1Z3</accession>
<evidence type="ECO:0000259" key="2">
    <source>
        <dbReference type="PROSITE" id="PS51704"/>
    </source>
</evidence>
<dbReference type="GO" id="GO:0006629">
    <property type="term" value="P:lipid metabolic process"/>
    <property type="evidence" value="ECO:0007669"/>
    <property type="project" value="InterPro"/>
</dbReference>
<dbReference type="RefSeq" id="WP_142043713.1">
    <property type="nucleotide sequence ID" value="NZ_JBHTGS010000002.1"/>
</dbReference>
<dbReference type="SUPFAM" id="SSF74853">
    <property type="entry name" value="Lamin A/C globular tail domain"/>
    <property type="match status" value="1"/>
</dbReference>
<organism evidence="3 4">
    <name type="scientific">Stackebrandtia endophytica</name>
    <dbReference type="NCBI Taxonomy" id="1496996"/>
    <lineage>
        <taxon>Bacteria</taxon>
        <taxon>Bacillati</taxon>
        <taxon>Actinomycetota</taxon>
        <taxon>Actinomycetes</taxon>
        <taxon>Glycomycetales</taxon>
        <taxon>Glycomycetaceae</taxon>
        <taxon>Stackebrandtia</taxon>
    </lineage>
</organism>
<keyword evidence="1" id="KW-0732">Signal</keyword>
<dbReference type="PANTHER" id="PTHR46211:SF1">
    <property type="entry name" value="GLYCEROPHOSPHODIESTER PHOSPHODIESTERASE, CYTOPLASMIC"/>
    <property type="match status" value="1"/>
</dbReference>
<dbReference type="InParanoid" id="A0A543B1Z3"/>
<dbReference type="PROSITE" id="PS51318">
    <property type="entry name" value="TAT"/>
    <property type="match status" value="1"/>
</dbReference>
<dbReference type="OrthoDB" id="9758957at2"/>
<dbReference type="InterPro" id="IPR036415">
    <property type="entry name" value="Lamin_tail_dom_sf"/>
</dbReference>